<protein>
    <submittedName>
        <fullName evidence="3">Arsenate reductase</fullName>
    </submittedName>
</protein>
<name>A0A0X3VEZ2_9ACTN</name>
<dbReference type="PANTHER" id="PTHR43428:SF1">
    <property type="entry name" value="ARSENATE REDUCTASE"/>
    <property type="match status" value="1"/>
</dbReference>
<dbReference type="Proteomes" id="UP000053923">
    <property type="component" value="Unassembled WGS sequence"/>
</dbReference>
<dbReference type="EMBL" id="LLZG01000047">
    <property type="protein sequence ID" value="KUL42832.1"/>
    <property type="molecule type" value="Genomic_DNA"/>
</dbReference>
<dbReference type="Gene3D" id="1.10.8.1060">
    <property type="entry name" value="Corynebacterium glutamicum thioredoxin-dependent arsenate reductase, N-terminal domain"/>
    <property type="match status" value="1"/>
</dbReference>
<dbReference type="PANTHER" id="PTHR43428">
    <property type="entry name" value="ARSENATE REDUCTASE"/>
    <property type="match status" value="1"/>
</dbReference>
<feature type="domain" description="Phosphotyrosine protein phosphatase I" evidence="2">
    <location>
        <begin position="89"/>
        <end position="214"/>
    </location>
</feature>
<comment type="caution">
    <text evidence="3">The sequence shown here is derived from an EMBL/GenBank/DDBJ whole genome shotgun (WGS) entry which is preliminary data.</text>
</comment>
<dbReference type="InterPro" id="IPR048716">
    <property type="entry name" value="Phosphatase-like_N"/>
</dbReference>
<dbReference type="OrthoDB" id="9799372at2"/>
<organism evidence="3 4">
    <name type="scientific">Streptomyces regalis</name>
    <dbReference type="NCBI Taxonomy" id="68262"/>
    <lineage>
        <taxon>Bacteria</taxon>
        <taxon>Bacillati</taxon>
        <taxon>Actinomycetota</taxon>
        <taxon>Actinomycetes</taxon>
        <taxon>Kitasatosporales</taxon>
        <taxon>Streptomycetaceae</taxon>
        <taxon>Streptomyces</taxon>
    </lineage>
</organism>
<sequence length="227" mass="24199">MDEQSRFGPATPPLRNSGAILERIARRLAARHGRAFSRETIAAYVEECAELLGARARTSHYLPVLVERFADQRLRALTKASGLCPGPVPHVLFVCTENSGRSQLAAALMRHRAAGSVEVLTAGSAPSGAIAPIVRQLLAEQGLDPGEEFPKPLTCEVVDAADVVVTLGCGDACPVRPGRRYLSWDLPELSGLDIESARSVRDALQDRIGVLVQELVDARPSASATTG</sequence>
<dbReference type="SMART" id="SM00226">
    <property type="entry name" value="LMWPc"/>
    <property type="match status" value="1"/>
</dbReference>
<dbReference type="NCBIfam" id="NF046112">
    <property type="entry name" value="MSMEG_6209_Nter"/>
    <property type="match status" value="1"/>
</dbReference>
<dbReference type="InterPro" id="IPR023485">
    <property type="entry name" value="Ptyr_pPase"/>
</dbReference>
<dbReference type="Pfam" id="PF01451">
    <property type="entry name" value="LMWPc"/>
    <property type="match status" value="1"/>
</dbReference>
<dbReference type="Pfam" id="PF21234">
    <property type="entry name" value="Phosphatase-like_N"/>
    <property type="match status" value="1"/>
</dbReference>
<keyword evidence="4" id="KW-1185">Reference proteome</keyword>
<evidence type="ECO:0000256" key="1">
    <source>
        <dbReference type="ARBA" id="ARBA00022849"/>
    </source>
</evidence>
<keyword evidence="1" id="KW-0059">Arsenical resistance</keyword>
<dbReference type="SUPFAM" id="SSF52788">
    <property type="entry name" value="Phosphotyrosine protein phosphatases I"/>
    <property type="match status" value="1"/>
</dbReference>
<dbReference type="Gene3D" id="3.40.50.2300">
    <property type="match status" value="1"/>
</dbReference>
<dbReference type="GO" id="GO:0046685">
    <property type="term" value="P:response to arsenic-containing substance"/>
    <property type="evidence" value="ECO:0007669"/>
    <property type="project" value="UniProtKB-KW"/>
</dbReference>
<evidence type="ECO:0000313" key="4">
    <source>
        <dbReference type="Proteomes" id="UP000053923"/>
    </source>
</evidence>
<dbReference type="AlphaFoldDB" id="A0A0X3VEZ2"/>
<reference evidence="4" key="1">
    <citation type="submission" date="2015-10" db="EMBL/GenBank/DDBJ databases">
        <authorList>
            <person name="Ju K.-S."/>
            <person name="Doroghazi J.R."/>
            <person name="Metcalf W.W."/>
        </authorList>
    </citation>
    <scope>NUCLEOTIDE SEQUENCE [LARGE SCALE GENOMIC DNA]</scope>
    <source>
        <strain evidence="4">NRRL 3151</strain>
    </source>
</reference>
<gene>
    <name evidence="3" type="ORF">ADL12_09370</name>
</gene>
<dbReference type="InterPro" id="IPR036196">
    <property type="entry name" value="Ptyr_pPase_sf"/>
</dbReference>
<proteinExistence type="predicted"/>
<dbReference type="RefSeq" id="WP_062700472.1">
    <property type="nucleotide sequence ID" value="NZ_LLZG01000047.1"/>
</dbReference>
<evidence type="ECO:0000259" key="2">
    <source>
        <dbReference type="SMART" id="SM00226"/>
    </source>
</evidence>
<accession>A0A0X3VEZ2</accession>
<evidence type="ECO:0000313" key="3">
    <source>
        <dbReference type="EMBL" id="KUL42832.1"/>
    </source>
</evidence>